<comment type="caution">
    <text evidence="1">The sequence shown here is derived from an EMBL/GenBank/DDBJ whole genome shotgun (WGS) entry which is preliminary data.</text>
</comment>
<keyword evidence="2" id="KW-1185">Reference proteome</keyword>
<reference evidence="1" key="1">
    <citation type="submission" date="2022-11" db="EMBL/GenBank/DDBJ databases">
        <title>Genome Sequence of Cubamyces cubensis.</title>
        <authorList>
            <person name="Buettner E."/>
        </authorList>
    </citation>
    <scope>NUCLEOTIDE SEQUENCE</scope>
    <source>
        <strain evidence="1">MPL-01</strain>
    </source>
</reference>
<dbReference type="EMBL" id="JAPEVG010000024">
    <property type="protein sequence ID" value="KAJ8495421.1"/>
    <property type="molecule type" value="Genomic_DNA"/>
</dbReference>
<evidence type="ECO:0000313" key="1">
    <source>
        <dbReference type="EMBL" id="KAJ8495421.1"/>
    </source>
</evidence>
<organism evidence="1 2">
    <name type="scientific">Trametes cubensis</name>
    <dbReference type="NCBI Taxonomy" id="1111947"/>
    <lineage>
        <taxon>Eukaryota</taxon>
        <taxon>Fungi</taxon>
        <taxon>Dikarya</taxon>
        <taxon>Basidiomycota</taxon>
        <taxon>Agaricomycotina</taxon>
        <taxon>Agaricomycetes</taxon>
        <taxon>Polyporales</taxon>
        <taxon>Polyporaceae</taxon>
        <taxon>Trametes</taxon>
    </lineage>
</organism>
<name>A0AAD7XCP4_9APHY</name>
<evidence type="ECO:0000313" key="2">
    <source>
        <dbReference type="Proteomes" id="UP001215151"/>
    </source>
</evidence>
<sequence length="672" mass="74781">MLVQKQPITGACQMDATGWGRQELSERRRHGELSFASSLLESTPSSTAYNPRPARAHWPSHLSFPLLHLFAQCALATSHLPSLEARSLQSTSHHTIILAMLIAHELISTQMADHISPKPLNNDILLNIMQASDTNTICSLMQVSRSLYHLGPQYILLPLVFIDDEWRLQSFIAFMTAEEPYRFKFLRRICIATGGVSSPVAELLVDFLTRFKSVIELRLFHLEYAELFVQSHPGLSGALAGLPNITRLFLRDGGKDASACCHAMDAHLDSASLAFTPLPVGHTDETERGKQARNPILLLHRSQDTLRSLAVDGAVLDSAEQITFSPQYSHLTTLCLRNSDLPLVFHYIRAFPNVEDFTFQVAKRLWNDITQSLELIERQRRVNTALQTEFGTWKKLRRVTSTLPDLLMLSLICPVEQLVIVGPWFHSTLANPVLESLTPAYLEIQGFDVPFIDSGHFAEVMAGPGTSSIRSLSLDLNIGGEVDPDEIDFAQTLVRTNTTVSLLLSNRVALQDTLIEAIADLSISTIGLNIGCSFLLIPARYDPSLLNNNEALAEWWKKRRTSPPKATKYLRELDLDALAQRLIDSVPSLHTAVITLSSLPGRGDKVAIASEDDSLAWDTPGVEAIPLKRVRGNKVAESRDADEEVRQFAGSMGMGRFLKFAQRRFNMCNDDM</sequence>
<dbReference type="AlphaFoldDB" id="A0AAD7XCP4"/>
<dbReference type="Proteomes" id="UP001215151">
    <property type="component" value="Unassembled WGS sequence"/>
</dbReference>
<accession>A0AAD7XCP4</accession>
<protein>
    <submittedName>
        <fullName evidence="1">Uncharacterized protein</fullName>
    </submittedName>
</protein>
<proteinExistence type="predicted"/>
<gene>
    <name evidence="1" type="ORF">ONZ51_g1734</name>
</gene>